<gene>
    <name evidence="2" type="ORF">EPJ80_08195</name>
</gene>
<feature type="signal peptide" evidence="1">
    <location>
        <begin position="1"/>
        <end position="26"/>
    </location>
</feature>
<reference evidence="2 3" key="1">
    <citation type="journal article" date="1992" name="Lakartidningen">
        <title>[Penicillin V and not amoxicillin is the first choice preparation in acute otitis].</title>
        <authorList>
            <person name="Kamme C."/>
            <person name="Lundgren K."/>
            <person name="Prellner K."/>
        </authorList>
    </citation>
    <scope>NUCLEOTIDE SEQUENCE [LARGE SCALE GENOMIC DNA]</scope>
    <source>
        <strain evidence="2 3">W1</strain>
    </source>
</reference>
<accession>A0A5C8CG68</accession>
<name>A0A5C8CG68_9SPIR</name>
<sequence length="288" mass="34561">MTLKINKIIICFLIALFLFACSKANKDITERNEIEPNDSHEYAQFIDSNILIKANLDFEDIDYYKISPTNGFIMDFSIKADNYFDNIIFEILDNEAKKILFKIETKDILNYHGIIEMKDLILNENGFLFKLTSDKLEENKKIKYDISFNFKNEYDFKNERENNDNFNKANIIDYPNQIVYGYFIKNYNGDINNNIEENIKPYLKNENIIDIDFYLIENETDINSSINIILEYKKDIDMILFDKDYNYIKESKNKLYTDFKSGQKYYIALIFYGEKYLIDRYKLYYDFN</sequence>
<dbReference type="PROSITE" id="PS51257">
    <property type="entry name" value="PROKAR_LIPOPROTEIN"/>
    <property type="match status" value="1"/>
</dbReference>
<proteinExistence type="predicted"/>
<dbReference type="RefSeq" id="WP_147758606.1">
    <property type="nucleotide sequence ID" value="NZ_SAXT01000005.1"/>
</dbReference>
<comment type="caution">
    <text evidence="2">The sequence shown here is derived from an EMBL/GenBank/DDBJ whole genome shotgun (WGS) entry which is preliminary data.</text>
</comment>
<dbReference type="Proteomes" id="UP000325116">
    <property type="component" value="Unassembled WGS sequence"/>
</dbReference>
<keyword evidence="1" id="KW-0732">Signal</keyword>
<evidence type="ECO:0008006" key="4">
    <source>
        <dbReference type="Google" id="ProtNLM"/>
    </source>
</evidence>
<evidence type="ECO:0000313" key="3">
    <source>
        <dbReference type="Proteomes" id="UP000325116"/>
    </source>
</evidence>
<evidence type="ECO:0000313" key="2">
    <source>
        <dbReference type="EMBL" id="TXJ11683.1"/>
    </source>
</evidence>
<dbReference type="AlphaFoldDB" id="A0A5C8CG68"/>
<dbReference type="EMBL" id="SAXT01000005">
    <property type="protein sequence ID" value="TXJ11683.1"/>
    <property type="molecule type" value="Genomic_DNA"/>
</dbReference>
<organism evidence="2 3">
    <name type="scientific">Brachyspira aalborgi</name>
    <dbReference type="NCBI Taxonomy" id="29522"/>
    <lineage>
        <taxon>Bacteria</taxon>
        <taxon>Pseudomonadati</taxon>
        <taxon>Spirochaetota</taxon>
        <taxon>Spirochaetia</taxon>
        <taxon>Brachyspirales</taxon>
        <taxon>Brachyspiraceae</taxon>
        <taxon>Brachyspira</taxon>
    </lineage>
</organism>
<dbReference type="Gene3D" id="2.60.120.380">
    <property type="match status" value="1"/>
</dbReference>
<feature type="chain" id="PRO_5022838082" description="DNA-binding protein" evidence="1">
    <location>
        <begin position="27"/>
        <end position="288"/>
    </location>
</feature>
<protein>
    <recommendedName>
        <fullName evidence="4">DNA-binding protein</fullName>
    </recommendedName>
</protein>
<evidence type="ECO:0000256" key="1">
    <source>
        <dbReference type="SAM" id="SignalP"/>
    </source>
</evidence>